<proteinExistence type="predicted"/>
<feature type="transmembrane region" description="Helical" evidence="1">
    <location>
        <begin position="253"/>
        <end position="278"/>
    </location>
</feature>
<comment type="caution">
    <text evidence="3">The sequence shown here is derived from an EMBL/GenBank/DDBJ whole genome shotgun (WGS) entry which is preliminary data.</text>
</comment>
<feature type="transmembrane region" description="Helical" evidence="1">
    <location>
        <begin position="35"/>
        <end position="54"/>
    </location>
</feature>
<organism evidence="3 4">
    <name type="scientific">Kutzneria viridogrisea</name>
    <dbReference type="NCBI Taxonomy" id="47990"/>
    <lineage>
        <taxon>Bacteria</taxon>
        <taxon>Bacillati</taxon>
        <taxon>Actinomycetota</taxon>
        <taxon>Actinomycetes</taxon>
        <taxon>Pseudonocardiales</taxon>
        <taxon>Pseudonocardiaceae</taxon>
        <taxon>Kutzneria</taxon>
    </lineage>
</organism>
<name>A0ABR6BPX8_9PSEU</name>
<keyword evidence="1" id="KW-0472">Membrane</keyword>
<dbReference type="InterPro" id="IPR052529">
    <property type="entry name" value="Bact_Transport_Assoc"/>
</dbReference>
<keyword evidence="1" id="KW-1133">Transmembrane helix</keyword>
<dbReference type="PANTHER" id="PTHR30590:SF2">
    <property type="entry name" value="INNER MEMBRANE PROTEIN"/>
    <property type="match status" value="1"/>
</dbReference>
<evidence type="ECO:0000256" key="1">
    <source>
        <dbReference type="SAM" id="Phobius"/>
    </source>
</evidence>
<feature type="transmembrane region" description="Helical" evidence="1">
    <location>
        <begin position="161"/>
        <end position="181"/>
    </location>
</feature>
<feature type="domain" description="DUF418" evidence="2">
    <location>
        <begin position="236"/>
        <end position="391"/>
    </location>
</feature>
<feature type="transmembrane region" description="Helical" evidence="1">
    <location>
        <begin position="323"/>
        <end position="342"/>
    </location>
</feature>
<dbReference type="InterPro" id="IPR007349">
    <property type="entry name" value="DUF418"/>
</dbReference>
<dbReference type="Pfam" id="PF04235">
    <property type="entry name" value="DUF418"/>
    <property type="match status" value="1"/>
</dbReference>
<gene>
    <name evidence="3" type="ORF">BC739_005903</name>
</gene>
<keyword evidence="1" id="KW-0812">Transmembrane</keyword>
<reference evidence="3 4" key="1">
    <citation type="submission" date="2020-08" db="EMBL/GenBank/DDBJ databases">
        <title>Genomic Encyclopedia of Archaeal and Bacterial Type Strains, Phase II (KMG-II): from individual species to whole genera.</title>
        <authorList>
            <person name="Goeker M."/>
        </authorList>
    </citation>
    <scope>NUCLEOTIDE SEQUENCE [LARGE SCALE GENOMIC DNA]</scope>
    <source>
        <strain evidence="3 4">DSM 43850</strain>
    </source>
</reference>
<sequence length="400" mass="43435">MRRSDETALRPIADDVSPRGLEAGGMSTIQGRLTAVDMLRGIAILGTLGTNIWLFTSPHGPVSGLAEGGTVHAVLLYLCNGKFLGLLTVLFGVGLELQYRSARRDGRRWPGWYLWRSALLLAEGAAHYVLIFEFDVLMSYAVTAVLVSFLVSRSTRVIRTWMITLGGLHVLSMGLITAYLVSAGDFTISAGGTTLYSAGSWPDQVANRLHNLFAFRLEAVFILPMSTVLFLAGVLLLRAGVFQDTAVGARLRTRLVVVGLGVAAPLNLLTSLAGGGWFFADRYLLPPLVALGLLGLVTSVLLRLRAEPGVLRRGLTSVGRCALSCYVFQNLVASVLCYGWGLGLAAKLDAFRPWWVPLAWAGIGALFMSLATWWLRRFGRGPLEAAWNWAYRAPQRQLVG</sequence>
<evidence type="ECO:0000259" key="2">
    <source>
        <dbReference type="Pfam" id="PF04235"/>
    </source>
</evidence>
<feature type="transmembrane region" description="Helical" evidence="1">
    <location>
        <begin position="284"/>
        <end position="302"/>
    </location>
</feature>
<keyword evidence="4" id="KW-1185">Reference proteome</keyword>
<feature type="transmembrane region" description="Helical" evidence="1">
    <location>
        <begin position="137"/>
        <end position="154"/>
    </location>
</feature>
<feature type="transmembrane region" description="Helical" evidence="1">
    <location>
        <begin position="219"/>
        <end position="241"/>
    </location>
</feature>
<feature type="transmembrane region" description="Helical" evidence="1">
    <location>
        <begin position="354"/>
        <end position="375"/>
    </location>
</feature>
<accession>A0ABR6BPX8</accession>
<feature type="transmembrane region" description="Helical" evidence="1">
    <location>
        <begin position="74"/>
        <end position="93"/>
    </location>
</feature>
<evidence type="ECO:0000313" key="3">
    <source>
        <dbReference type="EMBL" id="MBA8928686.1"/>
    </source>
</evidence>
<dbReference type="EMBL" id="JACJID010000004">
    <property type="protein sequence ID" value="MBA8928686.1"/>
    <property type="molecule type" value="Genomic_DNA"/>
</dbReference>
<feature type="transmembrane region" description="Helical" evidence="1">
    <location>
        <begin position="113"/>
        <end position="131"/>
    </location>
</feature>
<dbReference type="PANTHER" id="PTHR30590">
    <property type="entry name" value="INNER MEMBRANE PROTEIN"/>
    <property type="match status" value="1"/>
</dbReference>
<evidence type="ECO:0000313" key="4">
    <source>
        <dbReference type="Proteomes" id="UP000517916"/>
    </source>
</evidence>
<dbReference type="Proteomes" id="UP000517916">
    <property type="component" value="Unassembled WGS sequence"/>
</dbReference>
<protein>
    <recommendedName>
        <fullName evidence="2">DUF418 domain-containing protein</fullName>
    </recommendedName>
</protein>